<name>A0A0W0SWJ2_9GAMM</name>
<dbReference type="AlphaFoldDB" id="A0A0W0SWJ2"/>
<comment type="caution">
    <text evidence="2">The sequence shown here is derived from an EMBL/GenBank/DDBJ whole genome shotgun (WGS) entry which is preliminary data.</text>
</comment>
<reference evidence="2 3" key="1">
    <citation type="submission" date="2015-11" db="EMBL/GenBank/DDBJ databases">
        <title>Genomic analysis of 38 Legionella species identifies large and diverse effector repertoires.</title>
        <authorList>
            <person name="Burstein D."/>
            <person name="Amaro F."/>
            <person name="Zusman T."/>
            <person name="Lifshitz Z."/>
            <person name="Cohen O."/>
            <person name="Gilbert J.A."/>
            <person name="Pupko T."/>
            <person name="Shuman H.A."/>
            <person name="Segal G."/>
        </authorList>
    </citation>
    <scope>NUCLEOTIDE SEQUENCE [LARGE SCALE GENOMIC DNA]</scope>
    <source>
        <strain evidence="2 3">ATCC 700990</strain>
    </source>
</reference>
<dbReference type="STRING" id="1212489.Ldro_1287"/>
<dbReference type="PATRIC" id="fig|1212489.4.peg.1356"/>
<dbReference type="Proteomes" id="UP000054736">
    <property type="component" value="Unassembled WGS sequence"/>
</dbReference>
<dbReference type="OrthoDB" id="9149570at2"/>
<feature type="region of interest" description="Disordered" evidence="1">
    <location>
        <begin position="98"/>
        <end position="128"/>
    </location>
</feature>
<dbReference type="EMBL" id="LNXY01000020">
    <property type="protein sequence ID" value="KTC87668.1"/>
    <property type="molecule type" value="Genomic_DNA"/>
</dbReference>
<feature type="compositionally biased region" description="Basic and acidic residues" evidence="1">
    <location>
        <begin position="98"/>
        <end position="110"/>
    </location>
</feature>
<gene>
    <name evidence="2" type="ORF">Ldro_1287</name>
</gene>
<dbReference type="RefSeq" id="WP_058495589.1">
    <property type="nucleotide sequence ID" value="NZ_CAAAIU010000018.1"/>
</dbReference>
<protein>
    <recommendedName>
        <fullName evidence="4">Helix-turn-helix domain-containing protein</fullName>
    </recommendedName>
</protein>
<organism evidence="2 3">
    <name type="scientific">Legionella drozanskii LLAP-1</name>
    <dbReference type="NCBI Taxonomy" id="1212489"/>
    <lineage>
        <taxon>Bacteria</taxon>
        <taxon>Pseudomonadati</taxon>
        <taxon>Pseudomonadota</taxon>
        <taxon>Gammaproteobacteria</taxon>
        <taxon>Legionellales</taxon>
        <taxon>Legionellaceae</taxon>
        <taxon>Legionella</taxon>
    </lineage>
</organism>
<evidence type="ECO:0000313" key="2">
    <source>
        <dbReference type="EMBL" id="KTC87668.1"/>
    </source>
</evidence>
<proteinExistence type="predicted"/>
<sequence>MTVLRINKKGNFLIVDKTCLNQPDLSWAAKGLHSYLMGLPDDCHIRVEKLVEKASNGRDSVRGLLKELKNAGYITTEWIRKPESGEYKSLDYVVHELPQKSDNEPPKPDDLSPDNTETDFQAPECSSPGKASAIVNNNNYINNKNNKLITAAIEHTQELIPTNEAAAVISHFNYSASNATFEQENHAVNHVVPEDAVIGHLLTLNQESRINALVKSFNLANADVLAQEIRYCLLNPKHFTACGQDFHRKLNAIRLVISRGEWQTPAGMVINEQRGNESAFEELKSELQATYAEMKHFKSLQQFEKEGSNCFESIIQRAKEKISRIEKRLHESEALHL</sequence>
<evidence type="ECO:0000256" key="1">
    <source>
        <dbReference type="SAM" id="MobiDB-lite"/>
    </source>
</evidence>
<evidence type="ECO:0008006" key="4">
    <source>
        <dbReference type="Google" id="ProtNLM"/>
    </source>
</evidence>
<evidence type="ECO:0000313" key="3">
    <source>
        <dbReference type="Proteomes" id="UP000054736"/>
    </source>
</evidence>
<accession>A0A0W0SWJ2</accession>
<keyword evidence="3" id="KW-1185">Reference proteome</keyword>